<dbReference type="PANTHER" id="PTHR43775">
    <property type="entry name" value="FATTY ACID SYNTHASE"/>
    <property type="match status" value="1"/>
</dbReference>
<dbReference type="InterPro" id="IPR018201">
    <property type="entry name" value="Ketoacyl_synth_AS"/>
</dbReference>
<organism evidence="9 10">
    <name type="scientific">Pendulispora albinea</name>
    <dbReference type="NCBI Taxonomy" id="2741071"/>
    <lineage>
        <taxon>Bacteria</taxon>
        <taxon>Pseudomonadati</taxon>
        <taxon>Myxococcota</taxon>
        <taxon>Myxococcia</taxon>
        <taxon>Myxococcales</taxon>
        <taxon>Sorangiineae</taxon>
        <taxon>Pendulisporaceae</taxon>
        <taxon>Pendulispora</taxon>
    </lineage>
</organism>
<proteinExistence type="predicted"/>
<dbReference type="EMBL" id="CP089984">
    <property type="protein sequence ID" value="WXB17713.1"/>
    <property type="molecule type" value="Genomic_DNA"/>
</dbReference>
<dbReference type="SUPFAM" id="SSF52151">
    <property type="entry name" value="FabD/lysophospholipase-like"/>
    <property type="match status" value="1"/>
</dbReference>
<dbReference type="PROSITE" id="PS52019">
    <property type="entry name" value="PKS_MFAS_DH"/>
    <property type="match status" value="1"/>
</dbReference>
<evidence type="ECO:0000256" key="3">
    <source>
        <dbReference type="ARBA" id="ARBA00022679"/>
    </source>
</evidence>
<dbReference type="InterPro" id="IPR036291">
    <property type="entry name" value="NAD(P)-bd_dom_sf"/>
</dbReference>
<dbReference type="Gene3D" id="1.10.1200.10">
    <property type="entry name" value="ACP-like"/>
    <property type="match status" value="1"/>
</dbReference>
<evidence type="ECO:0000313" key="9">
    <source>
        <dbReference type="EMBL" id="WXB17713.1"/>
    </source>
</evidence>
<dbReference type="SUPFAM" id="SSF47336">
    <property type="entry name" value="ACP-like"/>
    <property type="match status" value="1"/>
</dbReference>
<dbReference type="SUPFAM" id="SSF51735">
    <property type="entry name" value="NAD(P)-binding Rossmann-fold domains"/>
    <property type="match status" value="2"/>
</dbReference>
<keyword evidence="1" id="KW-0596">Phosphopantetheine</keyword>
<dbReference type="InterPro" id="IPR049551">
    <property type="entry name" value="PKS_DH_C"/>
</dbReference>
<dbReference type="Pfam" id="PF00550">
    <property type="entry name" value="PP-binding"/>
    <property type="match status" value="1"/>
</dbReference>
<dbReference type="SUPFAM" id="SSF53901">
    <property type="entry name" value="Thiolase-like"/>
    <property type="match status" value="1"/>
</dbReference>
<dbReference type="InterPro" id="IPR032821">
    <property type="entry name" value="PKS_assoc"/>
</dbReference>
<dbReference type="SMART" id="SM00823">
    <property type="entry name" value="PKS_PP"/>
    <property type="match status" value="1"/>
</dbReference>
<feature type="compositionally biased region" description="Basic and acidic residues" evidence="5">
    <location>
        <begin position="1896"/>
        <end position="1915"/>
    </location>
</feature>
<dbReference type="Gene3D" id="3.10.129.110">
    <property type="entry name" value="Polyketide synthase dehydratase"/>
    <property type="match status" value="1"/>
</dbReference>
<dbReference type="InterPro" id="IPR020807">
    <property type="entry name" value="PKS_DH"/>
</dbReference>
<dbReference type="InterPro" id="IPR013968">
    <property type="entry name" value="PKS_KR"/>
</dbReference>
<sequence length="1937" mass="207892">MAAIENDSTRYRHLMERALRQLQEADRKLKAKEREEHEPVAILGIGCRLPGGVDSPDSFWDALMAGFHPIEDVPSKHRFDVDAYFDPDADKPGTVYTRRGSFVHGIDGFDPAVFGISPREAEAMDPQHRLLLEVAWEALERAGLVPRALVGSMTGVYVGLSANDYAQLATRAPHVIDAHTGAGNSMAVAAGRLAYTFGFEGPAMTVDTACSASLVAVHLACQGLLSGDAELAIAAGVNLVLSPVGTLIESRSRMLSPDGVCRTFDASANGIVRGEGCGAVVLKRLSRALRDRDPIVAVIKGTAVNQDGRSSGLTVPNGPAQRRVIARALERARVAPHDVGYVEAHGTGTPLGDPIEIEALGESYGKGRSHERPLLVGSLKTNVGHLEGAAGIAGLIKAALCVERGAIPRHLHLEKLNPHIAWDAWPLRVATEAGAWPEGYAERCAGVSSFGFSGTNAHVILAEAGARDAGANEHEVAAGNAPPSAPLFLPLSAGSRAGLAGLVRRYRELLAREGVRVEDVCYTATFARTHHAHRRAITGRDGRELVRKLEELEADGSDSRRAGEPGAGSAAELEARSAAELGAGAVAFLFTGQGAQYAGMGRGAWLHDPVFREAWERCEAVVSKHAGFRLSELTFAEDARDEVLAETRHAQPALFALEYALSCWFRARGVEPRALLGYSLGEYVAAHLAGVFGLEEALQLVCERGRLMQSLGPDGAMAAVELDEPAARLALVGYETELAVASVNGPTQVVLSGYERALSAVLAKLEARGVRGQRLRVSHAFHSPQMDAILEPFRARVAAAKPKPARVPLVSNLTGGFVRDEVADPEYWVRHLRSTVRFADGLDALEEKGQRVLIELGPKPTLLGIARRRANPRAFVGVPSLRPSRDDVAGLGSALGAAYEAGAIDTFVRSDADLRGQGSARRRDCPTYPFDRRSYWLTKSNRWFGEAPPKPRGALALGGKPVRSPALPAGLTVFELEVSANAPAFLAQHRLGDRAVMPATGYIEMALAAAEQLRFAPRTLEALELLRPLVLDDVPTILHIVMKDAVAKDLVEEGAVEEGAVEEGAVGENGEAADETARTHAVSFEILGQERARSDGEGEGDWVLHARGQLVPARARPSAPLVAEAPEEGAARVDLAEHFQACSARGIAYGPAFRALKSAARGEREAWAELRVPDEVRREPASYMFHPALLDACLQLFAMVGHAGHGADDARTFLPVGLTRFQCWARASDVRRVHVKRRADAPDDAPRADVWMWDERGQLVATVEGLLARPLAPKATAPWADWLFETRWQRAELDDVAADAVPAVDRWVVFADERGIGQGIADELRARGCEVATVSRGMSFAAPEPGRFAMSPRRPDHFRSLLEQLRPRGRERLGIVYLWSLDGQPGLGKGDGDPMAASKHVLQPPLLLAQTLAERGATSSRWVFVTQGAEAVVQGDVADRPFQALLGGFARALRHELSDASIGLVDIEPATASATALVAWMQRFASEDRLAMRNGMPYVPRLSRSTLEPDAPEAIVRPGASYLVTGGAGALGLATVRWLIARGATRIHLLVRRAPSDAVLQDIASLRARNAAEPVHIAMAIADVTDAARVGEVVAGIPDLRGVVHLAGTLSDALLPRQSWSELERVLGPKVSGAWNLHAASQHLPLDFFITFGSMAGTLGNVGQAGYCAANAFLDAFAHHRRTRGLPATTVAWGSWGKLGMAAQVARTAQARPMSGYEGIDAPSGFAALDAVVGSELAQACIAPMQWDTWLREHRACSRQALFAGLADGRGPTWGAEGDLRQRLDEALSHSPRSPRSRSAVTDLVREHVAQAVAAVLKLDPSDRAAIWRGNLMEHGMDSLMAVELRDRLSRAFDRPLPATLVFFNPTAQKLADHLTELELAQQPAAPEPDPAPDPEPVRAPEPMRKASEDVHAMSARDLERLIHNAWSSLQDGSPSR</sequence>
<dbReference type="InterPro" id="IPR014030">
    <property type="entry name" value="Ketoacyl_synth_N"/>
</dbReference>
<dbReference type="PROSITE" id="PS52004">
    <property type="entry name" value="KS3_2"/>
    <property type="match status" value="1"/>
</dbReference>
<dbReference type="SMART" id="SM00825">
    <property type="entry name" value="PKS_KS"/>
    <property type="match status" value="1"/>
</dbReference>
<keyword evidence="2" id="KW-0597">Phosphoprotein</keyword>
<dbReference type="Gene3D" id="3.40.50.720">
    <property type="entry name" value="NAD(P)-binding Rossmann-like Domain"/>
    <property type="match status" value="1"/>
</dbReference>
<keyword evidence="3" id="KW-0808">Transferase</keyword>
<dbReference type="SMART" id="SM00827">
    <property type="entry name" value="PKS_AT"/>
    <property type="match status" value="1"/>
</dbReference>
<dbReference type="InterPro" id="IPR014043">
    <property type="entry name" value="Acyl_transferase_dom"/>
</dbReference>
<dbReference type="InterPro" id="IPR016039">
    <property type="entry name" value="Thiolase-like"/>
</dbReference>
<reference evidence="9 10" key="1">
    <citation type="submission" date="2021-12" db="EMBL/GenBank/DDBJ databases">
        <title>Discovery of the Pendulisporaceae a myxobacterial family with distinct sporulation behavior and unique specialized metabolism.</title>
        <authorList>
            <person name="Garcia R."/>
            <person name="Popoff A."/>
            <person name="Bader C.D."/>
            <person name="Loehr J."/>
            <person name="Walesch S."/>
            <person name="Walt C."/>
            <person name="Boldt J."/>
            <person name="Bunk B."/>
            <person name="Haeckl F.J.F.P.J."/>
            <person name="Gunesch A.P."/>
            <person name="Birkelbach J."/>
            <person name="Nuebel U."/>
            <person name="Pietschmann T."/>
            <person name="Bach T."/>
            <person name="Mueller R."/>
        </authorList>
    </citation>
    <scope>NUCLEOTIDE SEQUENCE [LARGE SCALE GENOMIC DNA]</scope>
    <source>
        <strain evidence="9 10">MSr11954</strain>
    </source>
</reference>
<feature type="region of interest" description="N-terminal hotdog fold" evidence="4">
    <location>
        <begin position="955"/>
        <end position="1117"/>
    </location>
</feature>
<dbReference type="CDD" id="cd00833">
    <property type="entry name" value="PKS"/>
    <property type="match status" value="1"/>
</dbReference>
<dbReference type="SUPFAM" id="SSF55048">
    <property type="entry name" value="Probable ACP-binding domain of malonyl-CoA ACP transacylase"/>
    <property type="match status" value="1"/>
</dbReference>
<dbReference type="Gene3D" id="3.40.366.10">
    <property type="entry name" value="Malonyl-Coenzyme A Acyl Carrier Protein, domain 2"/>
    <property type="match status" value="1"/>
</dbReference>
<dbReference type="InterPro" id="IPR049552">
    <property type="entry name" value="PKS_DH_N"/>
</dbReference>
<feature type="region of interest" description="Disordered" evidence="5">
    <location>
        <begin position="1883"/>
        <end position="1915"/>
    </location>
</feature>
<feature type="active site" description="Proton donor; for dehydratase activity" evidence="4">
    <location>
        <position position="1191"/>
    </location>
</feature>
<evidence type="ECO:0000256" key="5">
    <source>
        <dbReference type="SAM" id="MobiDB-lite"/>
    </source>
</evidence>
<dbReference type="InterPro" id="IPR014031">
    <property type="entry name" value="Ketoacyl_synth_C"/>
</dbReference>
<dbReference type="InterPro" id="IPR020841">
    <property type="entry name" value="PKS_Beta-ketoAc_synthase_dom"/>
</dbReference>
<feature type="domain" description="Ketosynthase family 3 (KS3)" evidence="7">
    <location>
        <begin position="37"/>
        <end position="463"/>
    </location>
</feature>
<dbReference type="InterPro" id="IPR020806">
    <property type="entry name" value="PKS_PP-bd"/>
</dbReference>
<evidence type="ECO:0000259" key="8">
    <source>
        <dbReference type="PROSITE" id="PS52019"/>
    </source>
</evidence>
<dbReference type="InterPro" id="IPR009081">
    <property type="entry name" value="PP-bd_ACP"/>
</dbReference>
<evidence type="ECO:0000256" key="4">
    <source>
        <dbReference type="PROSITE-ProRule" id="PRU01363"/>
    </source>
</evidence>
<feature type="region of interest" description="C-terminal hotdog fold" evidence="4">
    <location>
        <begin position="1130"/>
        <end position="1277"/>
    </location>
</feature>
<dbReference type="RefSeq" id="WP_394827354.1">
    <property type="nucleotide sequence ID" value="NZ_CP089984.1"/>
</dbReference>
<feature type="compositionally biased region" description="Pro residues" evidence="5">
    <location>
        <begin position="1886"/>
        <end position="1895"/>
    </location>
</feature>
<dbReference type="Pfam" id="PF08659">
    <property type="entry name" value="KR"/>
    <property type="match status" value="1"/>
</dbReference>
<dbReference type="InterPro" id="IPR016035">
    <property type="entry name" value="Acyl_Trfase/lysoPLipase"/>
</dbReference>
<dbReference type="Pfam" id="PF14765">
    <property type="entry name" value="PS-DH"/>
    <property type="match status" value="1"/>
</dbReference>
<dbReference type="Pfam" id="PF02801">
    <property type="entry name" value="Ketoacyl-synt_C"/>
    <property type="match status" value="1"/>
</dbReference>
<name>A0ABZ2M5T4_9BACT</name>
<dbReference type="PROSITE" id="PS50075">
    <property type="entry name" value="CARRIER"/>
    <property type="match status" value="1"/>
</dbReference>
<evidence type="ECO:0000256" key="1">
    <source>
        <dbReference type="ARBA" id="ARBA00022450"/>
    </source>
</evidence>
<gene>
    <name evidence="9" type="ORF">LZC94_10670</name>
</gene>
<dbReference type="Pfam" id="PF16197">
    <property type="entry name" value="KAsynt_C_assoc"/>
    <property type="match status" value="1"/>
</dbReference>
<feature type="domain" description="Carrier" evidence="6">
    <location>
        <begin position="1803"/>
        <end position="1879"/>
    </location>
</feature>
<dbReference type="SMART" id="SM00826">
    <property type="entry name" value="PKS_DH"/>
    <property type="match status" value="1"/>
</dbReference>
<dbReference type="Gene3D" id="3.30.70.3290">
    <property type="match status" value="1"/>
</dbReference>
<evidence type="ECO:0000259" key="7">
    <source>
        <dbReference type="PROSITE" id="PS52004"/>
    </source>
</evidence>
<accession>A0ABZ2M5T4</accession>
<dbReference type="InterPro" id="IPR049900">
    <property type="entry name" value="PKS_mFAS_DH"/>
</dbReference>
<evidence type="ECO:0000259" key="6">
    <source>
        <dbReference type="PROSITE" id="PS50075"/>
    </source>
</evidence>
<feature type="domain" description="PKS/mFAS DH" evidence="8">
    <location>
        <begin position="955"/>
        <end position="1277"/>
    </location>
</feature>
<dbReference type="CDD" id="cd08955">
    <property type="entry name" value="KR_2_FAS_SDR_x"/>
    <property type="match status" value="1"/>
</dbReference>
<dbReference type="InterPro" id="IPR001227">
    <property type="entry name" value="Ac_transferase_dom_sf"/>
</dbReference>
<evidence type="ECO:0000256" key="2">
    <source>
        <dbReference type="ARBA" id="ARBA00022553"/>
    </source>
</evidence>
<keyword evidence="10" id="KW-1185">Reference proteome</keyword>
<dbReference type="Pfam" id="PF21089">
    <property type="entry name" value="PKS_DH_N"/>
    <property type="match status" value="1"/>
</dbReference>
<dbReference type="Gene3D" id="3.40.47.10">
    <property type="match status" value="1"/>
</dbReference>
<dbReference type="Pfam" id="PF00109">
    <property type="entry name" value="ketoacyl-synt"/>
    <property type="match status" value="1"/>
</dbReference>
<protein>
    <submittedName>
        <fullName evidence="9">Type I polyketide synthase</fullName>
    </submittedName>
</protein>
<dbReference type="InterPro" id="IPR057326">
    <property type="entry name" value="KR_dom"/>
</dbReference>
<dbReference type="InterPro" id="IPR050091">
    <property type="entry name" value="PKS_NRPS_Biosynth_Enz"/>
</dbReference>
<dbReference type="Proteomes" id="UP001370348">
    <property type="component" value="Chromosome"/>
</dbReference>
<dbReference type="InterPro" id="IPR016036">
    <property type="entry name" value="Malonyl_transacylase_ACP-bd"/>
</dbReference>
<dbReference type="PANTHER" id="PTHR43775:SF37">
    <property type="entry name" value="SI:DKEY-61P9.11"/>
    <property type="match status" value="1"/>
</dbReference>
<dbReference type="PROSITE" id="PS00606">
    <property type="entry name" value="KS3_1"/>
    <property type="match status" value="1"/>
</dbReference>
<dbReference type="InterPro" id="IPR042104">
    <property type="entry name" value="PKS_dehydratase_sf"/>
</dbReference>
<dbReference type="SMART" id="SM00822">
    <property type="entry name" value="PKS_KR"/>
    <property type="match status" value="1"/>
</dbReference>
<evidence type="ECO:0000313" key="10">
    <source>
        <dbReference type="Proteomes" id="UP001370348"/>
    </source>
</evidence>
<dbReference type="InterPro" id="IPR036736">
    <property type="entry name" value="ACP-like_sf"/>
</dbReference>
<dbReference type="SMART" id="SM01294">
    <property type="entry name" value="PKS_PP_betabranch"/>
    <property type="match status" value="1"/>
</dbReference>
<dbReference type="Pfam" id="PF00698">
    <property type="entry name" value="Acyl_transf_1"/>
    <property type="match status" value="1"/>
</dbReference>
<feature type="active site" description="Proton acceptor; for dehydratase activity" evidence="4">
    <location>
        <position position="989"/>
    </location>
</feature>